<accession>A0A7J9NVI6</accession>
<name>A0A7J9NVI6_METMI</name>
<protein>
    <submittedName>
        <fullName evidence="1">Uncharacterized protein</fullName>
    </submittedName>
</protein>
<proteinExistence type="predicted"/>
<dbReference type="RefSeq" id="WP_181501515.1">
    <property type="nucleotide sequence ID" value="NZ_JACDUH010000003.1"/>
</dbReference>
<reference evidence="1 2" key="1">
    <citation type="submission" date="2020-07" db="EMBL/GenBank/DDBJ databases">
        <title>Genomic Encyclopedia of Type Strains, Phase IV (KMG-V): Genome sequencing to study the core and pangenomes of soil and plant-associated prokaryotes.</title>
        <authorList>
            <person name="Whitman W."/>
        </authorList>
    </citation>
    <scope>NUCLEOTIDE SEQUENCE [LARGE SCALE GENOMIC DNA]</scope>
    <source>
        <strain evidence="1 2">A1</strain>
    </source>
</reference>
<sequence length="194" mass="21597">MDKLAELYVRKLACVKAINEASSTLNELDGEIQQMLDCTNTDEGLGPIKPNGTYYTLDCTFSPVPVKAEPSVPEDVIASGNYFSNECSADYYGSIFKFILGFVRSGEYAVSTLPINMLAVPTMNLVTVHDSAYVIELDENNDTFSVVPATKATTCIFGMSFINEDAATAVLTKYKRDFEHMREVYIHMPYNYDE</sequence>
<comment type="caution">
    <text evidence="1">The sequence shown here is derived from an EMBL/GenBank/DDBJ whole genome shotgun (WGS) entry which is preliminary data.</text>
</comment>
<dbReference type="AlphaFoldDB" id="A0A7J9NVI6"/>
<gene>
    <name evidence="1" type="ORF">HNP86_001848</name>
</gene>
<dbReference type="EMBL" id="JACDUH010000003">
    <property type="protein sequence ID" value="MBA2851689.1"/>
    <property type="molecule type" value="Genomic_DNA"/>
</dbReference>
<organism evidence="1 2">
    <name type="scientific">Methanococcus maripaludis</name>
    <name type="common">Methanococcus deltae</name>
    <dbReference type="NCBI Taxonomy" id="39152"/>
    <lineage>
        <taxon>Archaea</taxon>
        <taxon>Methanobacteriati</taxon>
        <taxon>Methanobacteriota</taxon>
        <taxon>Methanomada group</taxon>
        <taxon>Methanococci</taxon>
        <taxon>Methanococcales</taxon>
        <taxon>Methanococcaceae</taxon>
        <taxon>Methanococcus</taxon>
    </lineage>
</organism>
<evidence type="ECO:0000313" key="1">
    <source>
        <dbReference type="EMBL" id="MBA2851689.1"/>
    </source>
</evidence>
<evidence type="ECO:0000313" key="2">
    <source>
        <dbReference type="Proteomes" id="UP000564425"/>
    </source>
</evidence>
<dbReference type="Proteomes" id="UP000564425">
    <property type="component" value="Unassembled WGS sequence"/>
</dbReference>